<dbReference type="PROSITE" id="PS50237">
    <property type="entry name" value="HECT"/>
    <property type="match status" value="1"/>
</dbReference>
<evidence type="ECO:0000256" key="4">
    <source>
        <dbReference type="ARBA" id="ARBA00012485"/>
    </source>
</evidence>
<dbReference type="Gene3D" id="3.30.720.50">
    <property type="match status" value="1"/>
</dbReference>
<feature type="region of interest" description="Disordered" evidence="13">
    <location>
        <begin position="2719"/>
        <end position="2767"/>
    </location>
</feature>
<feature type="region of interest" description="Disordered" evidence="13">
    <location>
        <begin position="3342"/>
        <end position="3379"/>
    </location>
</feature>
<feature type="compositionally biased region" description="Polar residues" evidence="13">
    <location>
        <begin position="2894"/>
        <end position="2914"/>
    </location>
</feature>
<feature type="region of interest" description="Disordered" evidence="13">
    <location>
        <begin position="1065"/>
        <end position="1116"/>
    </location>
</feature>
<feature type="compositionally biased region" description="Basic and acidic residues" evidence="13">
    <location>
        <begin position="3230"/>
        <end position="3244"/>
    </location>
</feature>
<dbReference type="Pfam" id="PF06012">
    <property type="entry name" value="DUF908"/>
    <property type="match status" value="1"/>
</dbReference>
<dbReference type="SUPFAM" id="SSF48371">
    <property type="entry name" value="ARM repeat"/>
    <property type="match status" value="1"/>
</dbReference>
<dbReference type="InterPro" id="IPR037197">
    <property type="entry name" value="WWE_dom_sf"/>
</dbReference>
<dbReference type="InterPro" id="IPR015940">
    <property type="entry name" value="UBA"/>
</dbReference>
<dbReference type="Gene3D" id="3.30.2160.10">
    <property type="entry name" value="Hect, E3 ligase catalytic domain"/>
    <property type="match status" value="1"/>
</dbReference>
<evidence type="ECO:0000256" key="5">
    <source>
        <dbReference type="ARBA" id="ARBA00022553"/>
    </source>
</evidence>
<dbReference type="EC" id="2.3.2.26" evidence="4"/>
<feature type="compositionally biased region" description="Basic and acidic residues" evidence="13">
    <location>
        <begin position="3342"/>
        <end position="3358"/>
    </location>
</feature>
<evidence type="ECO:0000259" key="15">
    <source>
        <dbReference type="PROSITE" id="PS50237"/>
    </source>
</evidence>
<dbReference type="InterPro" id="IPR035983">
    <property type="entry name" value="Hect_E3_ubiquitin_ligase"/>
</dbReference>
<dbReference type="InterPro" id="IPR050409">
    <property type="entry name" value="E3_ubiq-protein_ligase"/>
</dbReference>
<feature type="compositionally biased region" description="Polar residues" evidence="13">
    <location>
        <begin position="775"/>
        <end position="785"/>
    </location>
</feature>
<dbReference type="PANTHER" id="PTHR11254">
    <property type="entry name" value="HECT DOMAIN UBIQUITIN-PROTEIN LIGASE"/>
    <property type="match status" value="1"/>
</dbReference>
<dbReference type="Gene3D" id="3.30.2410.10">
    <property type="entry name" value="Hect, E3 ligase catalytic domain"/>
    <property type="match status" value="1"/>
</dbReference>
<dbReference type="InterPro" id="IPR010314">
    <property type="entry name" value="E3_Ub_ligase_DUF913"/>
</dbReference>
<dbReference type="EMBL" id="CP111025">
    <property type="protein sequence ID" value="WAR27034.1"/>
    <property type="molecule type" value="Genomic_DNA"/>
</dbReference>
<feature type="region of interest" description="Disordered" evidence="13">
    <location>
        <begin position="2207"/>
        <end position="2251"/>
    </location>
</feature>
<feature type="region of interest" description="Disordered" evidence="13">
    <location>
        <begin position="1719"/>
        <end position="1746"/>
    </location>
</feature>
<dbReference type="InterPro" id="IPR009060">
    <property type="entry name" value="UBA-like_sf"/>
</dbReference>
<dbReference type="SUPFAM" id="SSF117839">
    <property type="entry name" value="WWE domain"/>
    <property type="match status" value="1"/>
</dbReference>
<dbReference type="SMART" id="SM00119">
    <property type="entry name" value="HECTc"/>
    <property type="match status" value="1"/>
</dbReference>
<dbReference type="Pfam" id="PF14377">
    <property type="entry name" value="UBM"/>
    <property type="match status" value="3"/>
</dbReference>
<feature type="domain" description="HECT" evidence="15">
    <location>
        <begin position="4003"/>
        <end position="4320"/>
    </location>
</feature>
<dbReference type="PANTHER" id="PTHR11254:SF67">
    <property type="entry name" value="E3 UBIQUITIN-PROTEIN LIGASE HUWE1"/>
    <property type="match status" value="1"/>
</dbReference>
<feature type="compositionally biased region" description="Low complexity" evidence="13">
    <location>
        <begin position="823"/>
        <end position="837"/>
    </location>
</feature>
<dbReference type="InterPro" id="IPR003903">
    <property type="entry name" value="UIM_dom"/>
</dbReference>
<feature type="compositionally biased region" description="Low complexity" evidence="13">
    <location>
        <begin position="2943"/>
        <end position="2971"/>
    </location>
</feature>
<keyword evidence="5" id="KW-0597">Phosphoprotein</keyword>
<feature type="region of interest" description="Disordered" evidence="13">
    <location>
        <begin position="3683"/>
        <end position="3704"/>
    </location>
</feature>
<feature type="compositionally biased region" description="Acidic residues" evidence="13">
    <location>
        <begin position="3772"/>
        <end position="3788"/>
    </location>
</feature>
<feature type="region of interest" description="Disordered" evidence="13">
    <location>
        <begin position="2518"/>
        <end position="2589"/>
    </location>
</feature>
<evidence type="ECO:0000256" key="1">
    <source>
        <dbReference type="ARBA" id="ARBA00000885"/>
    </source>
</evidence>
<feature type="compositionally biased region" description="Polar residues" evidence="13">
    <location>
        <begin position="2843"/>
        <end position="2857"/>
    </location>
</feature>
<dbReference type="InterPro" id="IPR004170">
    <property type="entry name" value="WWE_dom"/>
</dbReference>
<feature type="active site" description="Glycyl thioester intermediate" evidence="12">
    <location>
        <position position="4306"/>
    </location>
</feature>
<feature type="compositionally biased region" description="Low complexity" evidence="13">
    <location>
        <begin position="2751"/>
        <end position="2760"/>
    </location>
</feature>
<name>A0ABY7G1B4_MYAAR</name>
<feature type="compositionally biased region" description="Low complexity" evidence="13">
    <location>
        <begin position="2805"/>
        <end position="2827"/>
    </location>
</feature>
<keyword evidence="7" id="KW-0227">DNA damage</keyword>
<dbReference type="InterPro" id="IPR016024">
    <property type="entry name" value="ARM-type_fold"/>
</dbReference>
<feature type="compositionally biased region" description="Polar residues" evidence="13">
    <location>
        <begin position="1073"/>
        <end position="1094"/>
    </location>
</feature>
<comment type="pathway">
    <text evidence="3">Protein modification; protein ubiquitination.</text>
</comment>
<comment type="catalytic activity">
    <reaction evidence="1">
        <text>S-ubiquitinyl-[E2 ubiquitin-conjugating enzyme]-L-cysteine + [acceptor protein]-L-lysine = [E2 ubiquitin-conjugating enzyme]-L-cysteine + N(6)-ubiquitinyl-[acceptor protein]-L-lysine.</text>
        <dbReference type="EC" id="2.3.2.26"/>
    </reaction>
</comment>
<reference evidence="17" key="1">
    <citation type="submission" date="2022-11" db="EMBL/GenBank/DDBJ databases">
        <title>Centuries of genome instability and evolution in soft-shell clam transmissible cancer (bioRxiv).</title>
        <authorList>
            <person name="Hart S.F.M."/>
            <person name="Yonemitsu M.A."/>
            <person name="Giersch R.M."/>
            <person name="Beal B.F."/>
            <person name="Arriagada G."/>
            <person name="Davis B.W."/>
            <person name="Ostrander E.A."/>
            <person name="Goff S.P."/>
            <person name="Metzger M.J."/>
        </authorList>
    </citation>
    <scope>NUCLEOTIDE SEQUENCE</scope>
    <source>
        <strain evidence="17">MELC-2E11</strain>
        <tissue evidence="17">Siphon/mantle</tissue>
    </source>
</reference>
<dbReference type="CDD" id="cd00078">
    <property type="entry name" value="HECTc"/>
    <property type="match status" value="1"/>
</dbReference>
<evidence type="ECO:0000256" key="2">
    <source>
        <dbReference type="ARBA" id="ARBA00004123"/>
    </source>
</evidence>
<feature type="region of interest" description="Disordered" evidence="13">
    <location>
        <begin position="1490"/>
        <end position="1517"/>
    </location>
</feature>
<proteinExistence type="inferred from homology"/>
<dbReference type="InterPro" id="IPR010309">
    <property type="entry name" value="E3_Ub_ligase_DUF908"/>
</dbReference>
<dbReference type="Proteomes" id="UP001164746">
    <property type="component" value="Chromosome 14"/>
</dbReference>
<dbReference type="SUPFAM" id="SSF56204">
    <property type="entry name" value="Hect, E3 ligase catalytic domain"/>
    <property type="match status" value="1"/>
</dbReference>
<keyword evidence="9" id="KW-0234">DNA repair</keyword>
<dbReference type="InterPro" id="IPR041918">
    <property type="entry name" value="UBA_HUWE1"/>
</dbReference>
<evidence type="ECO:0000256" key="12">
    <source>
        <dbReference type="PROSITE-ProRule" id="PRU00104"/>
    </source>
</evidence>
<feature type="domain" description="WWE" evidence="16">
    <location>
        <begin position="1633"/>
        <end position="1710"/>
    </location>
</feature>
<dbReference type="Gene3D" id="3.90.1750.10">
    <property type="entry name" value="Hect, E3 ligase catalytic domains"/>
    <property type="match status" value="1"/>
</dbReference>
<feature type="compositionally biased region" description="Polar residues" evidence="13">
    <location>
        <begin position="2224"/>
        <end position="2249"/>
    </location>
</feature>
<feature type="compositionally biased region" description="Low complexity" evidence="13">
    <location>
        <begin position="3359"/>
        <end position="3368"/>
    </location>
</feature>
<evidence type="ECO:0000259" key="14">
    <source>
        <dbReference type="PROSITE" id="PS50030"/>
    </source>
</evidence>
<feature type="region of interest" description="Disordered" evidence="13">
    <location>
        <begin position="3595"/>
        <end position="3615"/>
    </location>
</feature>
<dbReference type="InterPro" id="IPR018123">
    <property type="entry name" value="WWE-dom_subgr"/>
</dbReference>
<feature type="compositionally biased region" description="Low complexity" evidence="13">
    <location>
        <begin position="1376"/>
        <end position="1388"/>
    </location>
</feature>
<feature type="compositionally biased region" description="Polar residues" evidence="13">
    <location>
        <begin position="2738"/>
        <end position="2750"/>
    </location>
</feature>
<dbReference type="InterPro" id="IPR025527">
    <property type="entry name" value="HUWE1/Rev1_UBM"/>
</dbReference>
<feature type="compositionally biased region" description="Polar residues" evidence="13">
    <location>
        <begin position="2546"/>
        <end position="2569"/>
    </location>
</feature>
<feature type="compositionally biased region" description="Acidic residues" evidence="13">
    <location>
        <begin position="786"/>
        <end position="796"/>
    </location>
</feature>
<evidence type="ECO:0000259" key="16">
    <source>
        <dbReference type="PROSITE" id="PS50918"/>
    </source>
</evidence>
<dbReference type="PROSITE" id="PS50030">
    <property type="entry name" value="UBA"/>
    <property type="match status" value="1"/>
</dbReference>
<feature type="region of interest" description="Disordered" evidence="13">
    <location>
        <begin position="2805"/>
        <end position="2973"/>
    </location>
</feature>
<dbReference type="Pfam" id="PF06025">
    <property type="entry name" value="DUF913"/>
    <property type="match status" value="1"/>
</dbReference>
<dbReference type="PROSITE" id="PS50330">
    <property type="entry name" value="UIM"/>
    <property type="match status" value="1"/>
</dbReference>
<accession>A0ABY7G1B4</accession>
<dbReference type="SMART" id="SM00678">
    <property type="entry name" value="WWE"/>
    <property type="match status" value="1"/>
</dbReference>
<dbReference type="InterPro" id="IPR000569">
    <property type="entry name" value="HECT_dom"/>
</dbReference>
<evidence type="ECO:0000313" key="18">
    <source>
        <dbReference type="Proteomes" id="UP001164746"/>
    </source>
</evidence>
<feature type="compositionally biased region" description="Basic and acidic residues" evidence="13">
    <location>
        <begin position="1490"/>
        <end position="1512"/>
    </location>
</feature>
<evidence type="ECO:0000256" key="11">
    <source>
        <dbReference type="ARBA" id="ARBA00034494"/>
    </source>
</evidence>
<keyword evidence="18" id="KW-1185">Reference proteome</keyword>
<protein>
    <recommendedName>
        <fullName evidence="4">HECT-type E3 ubiquitin transferase</fullName>
        <ecNumber evidence="4">2.3.2.26</ecNumber>
    </recommendedName>
</protein>
<dbReference type="PROSITE" id="PS50918">
    <property type="entry name" value="WWE"/>
    <property type="match status" value="1"/>
</dbReference>
<dbReference type="Pfam" id="PF02825">
    <property type="entry name" value="WWE"/>
    <property type="match status" value="1"/>
</dbReference>
<organism evidence="17 18">
    <name type="scientific">Mya arenaria</name>
    <name type="common">Soft-shell clam</name>
    <dbReference type="NCBI Taxonomy" id="6604"/>
    <lineage>
        <taxon>Eukaryota</taxon>
        <taxon>Metazoa</taxon>
        <taxon>Spiralia</taxon>
        <taxon>Lophotrochozoa</taxon>
        <taxon>Mollusca</taxon>
        <taxon>Bivalvia</taxon>
        <taxon>Autobranchia</taxon>
        <taxon>Heteroconchia</taxon>
        <taxon>Euheterodonta</taxon>
        <taxon>Imparidentia</taxon>
        <taxon>Neoheterodontei</taxon>
        <taxon>Myida</taxon>
        <taxon>Myoidea</taxon>
        <taxon>Myidae</taxon>
        <taxon>Mya</taxon>
    </lineage>
</organism>
<keyword evidence="10" id="KW-0539">Nucleus</keyword>
<dbReference type="SUPFAM" id="SSF46934">
    <property type="entry name" value="UBA-like"/>
    <property type="match status" value="1"/>
</dbReference>
<evidence type="ECO:0000256" key="7">
    <source>
        <dbReference type="ARBA" id="ARBA00022763"/>
    </source>
</evidence>
<feature type="compositionally biased region" description="Basic and acidic residues" evidence="13">
    <location>
        <begin position="500"/>
        <end position="513"/>
    </location>
</feature>
<comment type="subcellular location">
    <subcellularLocation>
        <location evidence="2">Nucleus</location>
    </subcellularLocation>
</comment>
<dbReference type="Gene3D" id="1.10.8.10">
    <property type="entry name" value="DNA helicase RuvA subunit, C-terminal domain"/>
    <property type="match status" value="1"/>
</dbReference>
<feature type="compositionally biased region" description="Basic and acidic residues" evidence="13">
    <location>
        <begin position="2002"/>
        <end position="2012"/>
    </location>
</feature>
<keyword evidence="8 12" id="KW-0833">Ubl conjugation pathway</keyword>
<feature type="domain" description="UBA" evidence="14">
    <location>
        <begin position="1410"/>
        <end position="1449"/>
    </location>
</feature>
<feature type="region of interest" description="Disordered" evidence="13">
    <location>
        <begin position="772"/>
        <end position="840"/>
    </location>
</feature>
<evidence type="ECO:0000256" key="8">
    <source>
        <dbReference type="ARBA" id="ARBA00022786"/>
    </source>
</evidence>
<feature type="compositionally biased region" description="Pro residues" evidence="13">
    <location>
        <begin position="2726"/>
        <end position="2736"/>
    </location>
</feature>
<keyword evidence="6" id="KW-0808">Transferase</keyword>
<evidence type="ECO:0000256" key="3">
    <source>
        <dbReference type="ARBA" id="ARBA00004906"/>
    </source>
</evidence>
<feature type="compositionally biased region" description="Low complexity" evidence="13">
    <location>
        <begin position="2577"/>
        <end position="2587"/>
    </location>
</feature>
<dbReference type="Pfam" id="PF00632">
    <property type="entry name" value="HECT"/>
    <property type="match status" value="1"/>
</dbReference>
<feature type="region of interest" description="Disordered" evidence="13">
    <location>
        <begin position="1367"/>
        <end position="1391"/>
    </location>
</feature>
<evidence type="ECO:0000256" key="6">
    <source>
        <dbReference type="ARBA" id="ARBA00022679"/>
    </source>
</evidence>
<evidence type="ECO:0000256" key="9">
    <source>
        <dbReference type="ARBA" id="ARBA00023204"/>
    </source>
</evidence>
<evidence type="ECO:0000256" key="10">
    <source>
        <dbReference type="ARBA" id="ARBA00023242"/>
    </source>
</evidence>
<feature type="region of interest" description="Disordered" evidence="13">
    <location>
        <begin position="3230"/>
        <end position="3264"/>
    </location>
</feature>
<feature type="region of interest" description="Disordered" evidence="13">
    <location>
        <begin position="478"/>
        <end position="550"/>
    </location>
</feature>
<feature type="compositionally biased region" description="Basic and acidic residues" evidence="13">
    <location>
        <begin position="2518"/>
        <end position="2545"/>
    </location>
</feature>
<feature type="region of interest" description="Disordered" evidence="13">
    <location>
        <begin position="1909"/>
        <end position="1928"/>
    </location>
</feature>
<feature type="region of interest" description="Disordered" evidence="13">
    <location>
        <begin position="1965"/>
        <end position="2013"/>
    </location>
</feature>
<feature type="region of interest" description="Disordered" evidence="13">
    <location>
        <begin position="3747"/>
        <end position="3808"/>
    </location>
</feature>
<comment type="similarity">
    <text evidence="11">Belongs to the UPL family. TOM1/PTR1 subfamily.</text>
</comment>
<gene>
    <name evidence="17" type="ORF">MAR_012738</name>
</gene>
<evidence type="ECO:0000256" key="13">
    <source>
        <dbReference type="SAM" id="MobiDB-lite"/>
    </source>
</evidence>
<sequence length="4336" mass="473531">MKIDKTKLKKASSEVPADCRVIIERIKAVSQESLLQELQALKASTFVKCELFHWSDVLDIFDEVLERGCKKEKDTSWILACDRPENGELKTLLLQVLSFTSMLIEHSFSRHLYNSMEHLTSLLTSCDMTVVLEVLNLLYVFSKRSNFITRLSNEKKQGLIIQLTHLAESWGGKDNGFGLAECCQDATISEFPSSATTLHFEFYHENPEEKSARKGSANIVTSIHVENVDKIGKIPSQIMEDIVSAYELQKMPQKKQTLLYTHIRLAHLFSRYETRIQCVQARLQSIAILVYSNAIQDNINSLLYPGFIEELVDIVELKTNEIVDIKSAALRTLTSIIHLERNPKLSNIVDATGAASYHGFLPTLVRNCIQHMTDADMKAFPLSYATALFSFLYHLASYESGVEALVSCGMMESLLKVINWFGVGHDHITFATRAVRVVDLITNLDMVTFQTQGGLQSFINRLEHEVSICRAEQPFEIRPPRSDSILDSQPESPPLAMETDTPHDDHVSEDTPTHTDSSPESASGAGATAMEVNPDRPSTSTGIMHDPDLPPLPDYSAAKTGRQCFPQRAALLKSMLNFLKKAIPEPAFSDSMRHLMDGSLPKSLKHIISNAEYYGPSLFLLATDVVTVYVFQEPSLLSSLQDNGLTDVVLHALLIKDVPATREVLASLPNVFSALCLNARGLESFVKCQPFERLFKVLLSPDYLPAMRRRRSADPFGDTASNLGNAMDDLMRHQPSLRIAATKGIIRLLQEVNQMGSDKQYVCQKPAPKADQLLSVRSPQVQDGGSSDEEEEEEEMTGASAAGGVAGVVSAESQEGAGTKPLQSESSQSGATAQSSGPDKHAIPLMDYVLNVMKFVEAILSNNSTDDHCREFVGQNGLPELMEILGLPNLPIEFPASPACQAVASVCKAILTLLRDPKVLEEGLKKLNTVLESLEPLHQPLDPPGGSVLLRELAIVAHIPDATLSPSATPLLHALSSAHAYITMFVHVCKMGQTDMRNISVSHWGSPLGQKVLSGLSKLYTSLVWESTVLLALCSEDKLPSDTDFGRADMNKLLPKDFKVESESKEEDLLSRASVSPGSNGVSQAMESLSTSDAPINMETDDTTPGEKEGKKTKLSPALQAQVKQLKPLMTVSSRLGRALAELFGLLVKLSVGGRLRQRGNQMPPTMPIVPNPSAQSLAKWLCKLLTDGIKWEPPQYSPHPRLRLTFLVCSLGFTSVMLFDDKKQPYHLMLQNFMECDGQTALFDVFNWALSINGSVALNEGLEDPALPLGTGSFLDAWLMLIEKMVNPKTVLESTHLLPAKATGTFLKPFDPIQYLIGAQKAAFMAVMNLWNKKPLKVFGGRMSESILAILCHIFKAETIIQEHLSKQKKDESNGATAGPSSAAAGASGVGAAGSSSSGTLVGASTARPVNEGYVTALMEMGFTRASCIDALNHTQTLEEATEYLLTNFDPTAAEPPFSMPEIAGVDLDEDEQMMQAIALSLKPEAKAEEEAKKKEAEKAAAETEQKREDSQEPLSKATLDNFTSNLFPGCLALLDMLPETVYRVCELLIVVTQRNGQEWQNMALNTLVDEETMMPCAEAVENSDLTELLVQVMMAGKEYLLAVKNAPTPKWLAPLLLLLDLYEKVSVISRRKLDAEVSMNNCHTWKWFDDSNGRWCKYTAGNNKTIDDAYQAGESSIRFTAGRRRYTVHFSSMVQINEDTGNRRPIMLTPLSTMEIKQSNEKKEENTSEAQAVSDSKVDKMDTDSGALTEDKAAVKVVTGLTSAQISNIISSVVSMISVPVEAETLHAALRLILRLTREHKYALQFAELGGPRLLLGLTQASAFQGFLSLVTLIFRHILEEPASLRYCMEKVVKNSCSGAGSSISGVSQRSFGAKEMNYVLRVLSPAACRDPHLFAEIGKECMRIALPPPSKRDEEESRLTGPNAPQILRCIATKQMSSAGGSGEGKMSQSLSEVLEQVVTELTDRQSEITRQNSTAEMLHTEDDQVNAEGSSDGANKGTDGKSGEDKQIQKPLLTKSNILRILSEIIKSYCNCTQLVTQHMYHAKQSELLEEDCSVLAFVLDHLLHASGNMGDKDCPALSRVFIASIASCNHCPEAQLTLVSEVKSALQRALGLPESSDKHTRVQALVGIINTMIESCPTPGQVPNQVFKGQQTLMNNMVKNLLKRGLVTDLARIPYSLDLSSPFMAATVNAGLKPLETLSRSVNQHSQGGVTAKQKKTTADVQESAENNTTTPNAPESQEAQQPDGNEVSIEEVLNPSQSEDQPVDDQDVLVDVDIEEGDLDDHHDSQMISQLISETDDDDIDHTQSSNQHVLFNALDNGGNIRTYQVPISLHDNDNNGNDAADHRLMNLFCSTAPSVPPPPSNVSMIHPLLVRQSDPQGVASRLQRGRGRGGMCRYNPGTQTLHVNFPRPPNPPVILQRLLGPSTTADILQLTNSLSTQAGPAHTRVVLANSNLSISRPDEENILEELYQETFPDASSGVGPSTLSNIPNTLNRWTEEAKVLDGDSVHDCMAERREKRRKAAEEEAAKKAAEEAKKREQSTGEQNMEVSVCTTSATSTLGTDVSNIPLPGETTAQTTSTPATLNASEAASVAEALTERIFDNISGMSSPLTSSSVTSSAPPVETTMGSFQAMPPLTSSAQPQAPLPMQTPVGAALGLGSRPPLPPPPSIGFTPDIIPMYPGGPALPQSLVSSSPLIGPPPTTLQFTPGPLPPAVNQIFAPPTLPVPPPPSFPTDLTASSSPATLGSSNVTSSSSTPAGQVPIFPPLSMSTPFPVLPTPAPTQGINLREIFESYMSTNFPLTPLTNTTQSSDQPSSRPSSTTPGLAMSNLASLLVGGDNDQSGPSPVITSSSGFGRLGGRARTSALTTSSLGPTLPPRVEAESGMITPEDISNITSSDGATVHSSRSESPQEVDRALVNLGPASGVNPAPSADSSSAEGVATSAAPPVASSSSLASSEQGASGSAPSVPEGLDPSFLAALPENIRAEVIADHLRMQRIQQRTREQQQNTPPGGMEVNAEFLAALPPNIQEEVLAQQRIEQERITAAQNPTTTNPEAPVDPASFFATLPSSLRQSVLADMDDTMMAVLPADLAAEAQGLRRELEDRHRRIMQDRLFTQPGSSGSLSSILRHAGTIRCTLSRNQRAGQGFSFGNRDREFLPALKLRGRHLLDHEALTCLLVLLFVDEPKLNTGRLHRVLRNLCYHGPTRAWVLQAMMSILNRTADTRVDVEDKTKTPSSDKGKGKKSQSQTPMQTEGPLGSRIEARSQGSWLSISLEAALGCRANVFQIQRAPGKKHTSSANAMVTIHAQAAPIVCRHVLDALISLARMFPNHFLPSKAKEVQKCDSKDKETDAKSKTSTSATGATPKVKSIEKTDSKTESRETDFWELLVKLDSLCSSKKGKGIQRTHSTLSNEHEPGFRDFDTSPIGQLMVMLSHPVIKRSQLLTDRLLRLLGLVSRGLCDNGPSVIGTTGLSRAQEVTPAIVRRVENTASSLSQAAAQATEPEKEEEEAPILERQLATAVEVLTSKACSEEGLEDATTLLLQVSMANRATRSSVLDMLLGGARQVGLSVCQHIRLLFEELVSLREKQTGLEPDLSEEGRDQDVVQSGQGKGVLQDKYTGHSVIVMAPKKLKTGRELQLASMSKLTSKSSSQHFFLRIIKVIIQLREAARSANKVKKVSGASAAAAGTATITHSPGASSRHLRDIGEAMALLEAEADAIMQFVTRRRDGSNHAPPAVEINIQDAGEDGNDADTPHVPPPVHGAVGLGAEEEGAGAAEQEGEAPMETDKPGTSGESEPPKETNEVQLPRLSEQLGLEELWVHLGECLTELDKTPDHHAVLILQPAVEAFFLVHAGEKEGKGKESGPAKREDQLAHLNVDMPASPQPSGSAVDRPGLNRENSMQTSITASLPPDAQKFLRFAETHRTVLNQILRQSTTPLTDGPFSVLVDHTRILDFDVKRRYFRQELDRMDRGMRREDLAVHVRREHVFEDSFRELFRRSADEWKHRFYIVFEGEDGQDAGGLLREWYIIIAREIFNPMYALFTISPGDRVTYTINTLSHCNSNHLSYFKFVGRIIAKAIYDNKLMECYFTRSFYKHIIGQAVKHTDMESEDHSFYKSLVFLLENNVKDLGYELTFSTEIQEFGVNQIRDLIPDGQNILVTEQTKYDYVKYVCQMKMTGAIRQQLNAFMEGFYDIIPKKLISIFNEQELELLICGLPTIDIDDLKSNTEYHKYQQTSLQIQWFWRALRSFDQADRARFLQFVTGTSKVPLQGFAHLEGMNGTQKFQIHRDDRSTDRLPAAHTCFNQLDLPAYETNSIEIRVRKPDICVQFKGV</sequence>
<dbReference type="CDD" id="cd14288">
    <property type="entry name" value="UBA_HUWE1"/>
    <property type="match status" value="1"/>
</dbReference>
<feature type="compositionally biased region" description="Low complexity" evidence="13">
    <location>
        <begin position="798"/>
        <end position="811"/>
    </location>
</feature>
<feature type="compositionally biased region" description="Low complexity" evidence="13">
    <location>
        <begin position="3683"/>
        <end position="3694"/>
    </location>
</feature>
<evidence type="ECO:0000313" key="17">
    <source>
        <dbReference type="EMBL" id="WAR27034.1"/>
    </source>
</evidence>